<dbReference type="EMBL" id="MJEQ01037193">
    <property type="protein sequence ID" value="OIS96953.1"/>
    <property type="molecule type" value="Genomic_DNA"/>
</dbReference>
<evidence type="ECO:0000256" key="1">
    <source>
        <dbReference type="SAM" id="MobiDB-lite"/>
    </source>
</evidence>
<dbReference type="OMA" id="IWRAIAN"/>
<sequence>MAFYKFDISCKDSTVAASAQLSHVGPITRSKFKASGLDGSEYFASLEMAKKSRSHMTFATAISGSNTPFSMFDELSPTTSNLGGFEDLVDSSVSTKVNALMTDATNMDEKFAMMEQTIEVLKKSVEDKDLQIAQLMNKLEAYAPRESSHVPPRSPVFTSQKTAVEESFAKLNIQKEKQSTSVICPTIARHDNKHHQSSIWRAIANHGKASPFADQKEFKKNVASKNQTKEPMAVKETSVKVTTKQKVKEDKTPSQYPKEEKRRPTLKELEAKVYPFPDSDVPTILDELLGKKVIDLLESKRPEEIGKVGDPKYCKFHRVISHPTEKCFVLKEKIMALVSEGKIIIDMDETAEANHASIALKEKKCSKLHNVSSTAFLQFGSFEPVEVVLPRKTLEGSLELDNHSKDKDDDGWILVTHKKQKHQAVLRLPLPKPRAKISDVDRLQPPRIIKSSNSALSPKLRKPITLHEFFPGKFFHGSHVEKPSSDDEADVKSEKENEAEWTITKLPKKGTEEVSIKISPSEGDIQTKTKEHLVFCYVPRERRKKGQPLLQECTPKKQMSHKDIQHLKEHMTVPVAQIPSVTDEYAKGNLQADKIKGHYDPMAFILLEKSGYDFSNLSQLGELKDEVTGEKIHGLNESQMKLRKQGHYVATPKFGLGFSLAEPLRISSKRSKEIASSQYTSVEEMKEEVFTTSKISVFCRLGTTRKSPSRKILAKHKDQVHREQDHFEVVADKEICSAFPSRMKRKSILSISTNGPLKVQRKTIVYTCQPRKEAEKEKEAMPTIQESQREKSDFMETTYHITVEDSPCLDIDDEVSMPHLH</sequence>
<evidence type="ECO:0000313" key="2">
    <source>
        <dbReference type="EMBL" id="OIS96953.1"/>
    </source>
</evidence>
<organism evidence="2 3">
    <name type="scientific">Nicotiana attenuata</name>
    <name type="common">Coyote tobacco</name>
    <dbReference type="NCBI Taxonomy" id="49451"/>
    <lineage>
        <taxon>Eukaryota</taxon>
        <taxon>Viridiplantae</taxon>
        <taxon>Streptophyta</taxon>
        <taxon>Embryophyta</taxon>
        <taxon>Tracheophyta</taxon>
        <taxon>Spermatophyta</taxon>
        <taxon>Magnoliopsida</taxon>
        <taxon>eudicotyledons</taxon>
        <taxon>Gunneridae</taxon>
        <taxon>Pentapetalae</taxon>
        <taxon>asterids</taxon>
        <taxon>lamiids</taxon>
        <taxon>Solanales</taxon>
        <taxon>Solanaceae</taxon>
        <taxon>Nicotianoideae</taxon>
        <taxon>Nicotianeae</taxon>
        <taxon>Nicotiana</taxon>
    </lineage>
</organism>
<dbReference type="SMR" id="A0A1J6HX48"/>
<evidence type="ECO:0000313" key="3">
    <source>
        <dbReference type="Proteomes" id="UP000187609"/>
    </source>
</evidence>
<proteinExistence type="predicted"/>
<dbReference type="PANTHER" id="PTHR33437">
    <property type="entry name" value="OS06G0361200 PROTEIN"/>
    <property type="match status" value="1"/>
</dbReference>
<dbReference type="AlphaFoldDB" id="A0A1J6HX48"/>
<feature type="compositionally biased region" description="Basic and acidic residues" evidence="1">
    <location>
        <begin position="771"/>
        <end position="780"/>
    </location>
</feature>
<feature type="compositionally biased region" description="Basic and acidic residues" evidence="1">
    <location>
        <begin position="246"/>
        <end position="264"/>
    </location>
</feature>
<dbReference type="Gramene" id="OIS96953">
    <property type="protein sequence ID" value="OIS96953"/>
    <property type="gene ID" value="A4A49_50530"/>
</dbReference>
<feature type="compositionally biased region" description="Basic and acidic residues" evidence="1">
    <location>
        <begin position="480"/>
        <end position="498"/>
    </location>
</feature>
<reference evidence="2" key="1">
    <citation type="submission" date="2016-11" db="EMBL/GenBank/DDBJ databases">
        <title>The genome of Nicotiana attenuata.</title>
        <authorList>
            <person name="Xu S."/>
            <person name="Brockmoeller T."/>
            <person name="Gaquerel E."/>
            <person name="Navarro A."/>
            <person name="Kuhl H."/>
            <person name="Gase K."/>
            <person name="Ling Z."/>
            <person name="Zhou W."/>
            <person name="Kreitzer C."/>
            <person name="Stanke M."/>
            <person name="Tang H."/>
            <person name="Lyons E."/>
            <person name="Pandey P."/>
            <person name="Pandey S.P."/>
            <person name="Timmermann B."/>
            <person name="Baldwin I.T."/>
        </authorList>
    </citation>
    <scope>NUCLEOTIDE SEQUENCE [LARGE SCALE GENOMIC DNA]</scope>
    <source>
        <strain evidence="2">UT</strain>
    </source>
</reference>
<name>A0A1J6HX48_NICAT</name>
<feature type="region of interest" description="Disordered" evidence="1">
    <location>
        <begin position="222"/>
        <end position="264"/>
    </location>
</feature>
<feature type="region of interest" description="Disordered" evidence="1">
    <location>
        <begin position="771"/>
        <end position="792"/>
    </location>
</feature>
<accession>A0A1J6HX48</accession>
<keyword evidence="3" id="KW-1185">Reference proteome</keyword>
<dbReference type="Proteomes" id="UP000187609">
    <property type="component" value="Unassembled WGS sequence"/>
</dbReference>
<protein>
    <submittedName>
        <fullName evidence="2">Uncharacterized protein</fullName>
    </submittedName>
</protein>
<feature type="region of interest" description="Disordered" evidence="1">
    <location>
        <begin position="480"/>
        <end position="499"/>
    </location>
</feature>
<dbReference type="PANTHER" id="PTHR33437:SF2">
    <property type="entry name" value="OS06G0361200 PROTEIN"/>
    <property type="match status" value="1"/>
</dbReference>
<gene>
    <name evidence="2" type="ORF">A4A49_50530</name>
</gene>
<feature type="compositionally biased region" description="Low complexity" evidence="1">
    <location>
        <begin position="234"/>
        <end position="244"/>
    </location>
</feature>
<comment type="caution">
    <text evidence="2">The sequence shown here is derived from an EMBL/GenBank/DDBJ whole genome shotgun (WGS) entry which is preliminary data.</text>
</comment>